<dbReference type="Gene3D" id="3.90.79.10">
    <property type="entry name" value="Nucleoside Triphosphate Pyrophosphohydrolase"/>
    <property type="match status" value="1"/>
</dbReference>
<dbReference type="Pfam" id="PF00293">
    <property type="entry name" value="NUDIX"/>
    <property type="match status" value="1"/>
</dbReference>
<dbReference type="AlphaFoldDB" id="A0A1A0D917"/>
<dbReference type="InterPro" id="IPR000086">
    <property type="entry name" value="NUDIX_hydrolase_dom"/>
</dbReference>
<comment type="caution">
    <text evidence="9">The sequence shown here is derived from an EMBL/GenBank/DDBJ whole genome shotgun (WGS) entry which is preliminary data.</text>
</comment>
<accession>A0A1A0D917</accession>
<dbReference type="GO" id="GO:0006753">
    <property type="term" value="P:nucleoside phosphate metabolic process"/>
    <property type="evidence" value="ECO:0007669"/>
    <property type="project" value="TreeGrafter"/>
</dbReference>
<dbReference type="Proteomes" id="UP000093796">
    <property type="component" value="Unassembled WGS sequence"/>
</dbReference>
<dbReference type="RefSeq" id="WP_003629479.1">
    <property type="nucleotide sequence ID" value="NZ_LYUD01000114.1"/>
</dbReference>
<dbReference type="SUPFAM" id="SSF55811">
    <property type="entry name" value="Nudix"/>
    <property type="match status" value="1"/>
</dbReference>
<name>A0A1A0D917_ACEPA</name>
<feature type="domain" description="Nudix hydrolase" evidence="8">
    <location>
        <begin position="46"/>
        <end position="181"/>
    </location>
</feature>
<evidence type="ECO:0000256" key="3">
    <source>
        <dbReference type="ARBA" id="ARBA00007275"/>
    </source>
</evidence>
<dbReference type="CDD" id="cd24161">
    <property type="entry name" value="NUDIX_ADPRase_Ndx2"/>
    <property type="match status" value="1"/>
</dbReference>
<dbReference type="GO" id="GO:0019693">
    <property type="term" value="P:ribose phosphate metabolic process"/>
    <property type="evidence" value="ECO:0007669"/>
    <property type="project" value="TreeGrafter"/>
</dbReference>
<evidence type="ECO:0000313" key="10">
    <source>
        <dbReference type="Proteomes" id="UP000093796"/>
    </source>
</evidence>
<protein>
    <recommendedName>
        <fullName evidence="4">GDP-mannose pyrophosphatase</fullName>
    </recommendedName>
    <alternativeName>
        <fullName evidence="6">GDP-mannose hydrolase</fullName>
    </alternativeName>
    <alternativeName>
        <fullName evidence="7">GDPMK</fullName>
    </alternativeName>
</protein>
<keyword evidence="5 9" id="KW-0378">Hydrolase</keyword>
<evidence type="ECO:0000256" key="4">
    <source>
        <dbReference type="ARBA" id="ARBA00016377"/>
    </source>
</evidence>
<evidence type="ECO:0000256" key="1">
    <source>
        <dbReference type="ARBA" id="ARBA00000847"/>
    </source>
</evidence>
<proteinExistence type="inferred from homology"/>
<organism evidence="9 10">
    <name type="scientific">Acetobacter pasteurianus</name>
    <name type="common">Acetobacter turbidans</name>
    <dbReference type="NCBI Taxonomy" id="438"/>
    <lineage>
        <taxon>Bacteria</taxon>
        <taxon>Pseudomonadati</taxon>
        <taxon>Pseudomonadota</taxon>
        <taxon>Alphaproteobacteria</taxon>
        <taxon>Acetobacterales</taxon>
        <taxon>Acetobacteraceae</taxon>
        <taxon>Acetobacter</taxon>
    </lineage>
</organism>
<reference evidence="9 10" key="1">
    <citation type="submission" date="2016-05" db="EMBL/GenBank/DDBJ databases">
        <title>Genome sequencing of Acetobacter pasteurianus strain SRCM100623.</title>
        <authorList>
            <person name="Song Y.R."/>
        </authorList>
    </citation>
    <scope>NUCLEOTIDE SEQUENCE [LARGE SCALE GENOMIC DNA]</scope>
    <source>
        <strain evidence="9 10">SRCM100623</strain>
    </source>
</reference>
<evidence type="ECO:0000256" key="6">
    <source>
        <dbReference type="ARBA" id="ARBA00032162"/>
    </source>
</evidence>
<evidence type="ECO:0000256" key="5">
    <source>
        <dbReference type="ARBA" id="ARBA00022801"/>
    </source>
</evidence>
<dbReference type="EMBL" id="LYUD01000114">
    <property type="protein sequence ID" value="OAZ71082.1"/>
    <property type="molecule type" value="Genomic_DNA"/>
</dbReference>
<evidence type="ECO:0000259" key="8">
    <source>
        <dbReference type="PROSITE" id="PS51462"/>
    </source>
</evidence>
<dbReference type="OrthoDB" id="177518at2"/>
<comment type="cofactor">
    <cofactor evidence="2">
        <name>Mg(2+)</name>
        <dbReference type="ChEBI" id="CHEBI:18420"/>
    </cofactor>
</comment>
<evidence type="ECO:0000256" key="7">
    <source>
        <dbReference type="ARBA" id="ARBA00032272"/>
    </source>
</evidence>
<dbReference type="PROSITE" id="PS51462">
    <property type="entry name" value="NUDIX"/>
    <property type="match status" value="1"/>
</dbReference>
<dbReference type="eggNOG" id="COG0494">
    <property type="taxonomic scope" value="Bacteria"/>
</dbReference>
<dbReference type="InterPro" id="IPR015797">
    <property type="entry name" value="NUDIX_hydrolase-like_dom_sf"/>
</dbReference>
<evidence type="ECO:0000256" key="2">
    <source>
        <dbReference type="ARBA" id="ARBA00001946"/>
    </source>
</evidence>
<comment type="similarity">
    <text evidence="3">Belongs to the Nudix hydrolase family. NudK subfamily.</text>
</comment>
<dbReference type="PANTHER" id="PTHR11839:SF18">
    <property type="entry name" value="NUDIX HYDROLASE DOMAIN-CONTAINING PROTEIN"/>
    <property type="match status" value="1"/>
</dbReference>
<dbReference type="GO" id="GO:0005829">
    <property type="term" value="C:cytosol"/>
    <property type="evidence" value="ECO:0007669"/>
    <property type="project" value="TreeGrafter"/>
</dbReference>
<dbReference type="PANTHER" id="PTHR11839">
    <property type="entry name" value="UDP/ADP-SUGAR PYROPHOSPHATASE"/>
    <property type="match status" value="1"/>
</dbReference>
<gene>
    <name evidence="9" type="ORF">SRCM100623_02148</name>
</gene>
<evidence type="ECO:0000313" key="9">
    <source>
        <dbReference type="EMBL" id="OAZ71082.1"/>
    </source>
</evidence>
<dbReference type="PATRIC" id="fig|438.15.peg.2384"/>
<dbReference type="GO" id="GO:0016787">
    <property type="term" value="F:hydrolase activity"/>
    <property type="evidence" value="ECO:0007669"/>
    <property type="project" value="UniProtKB-KW"/>
</dbReference>
<sequence>MNMSSPDDEGYITVSTRIAYENPWTRVREDIIRLPNGKDGLYGIVERGEFVVILPLGTSADGHPTVTLVNQYRYPIKKRLWELPMGMWEARPDAKMEDVAAGELQEETGLRAQTLQHAGIVYQGAGYSTQKGHVYLATGLTQGARQLEDTEQGMTCHTFPLSEVEDMIRRNEITCMVSLAAFGLLRIKNMI</sequence>
<comment type="catalytic activity">
    <reaction evidence="1">
        <text>GDP-alpha-D-mannose + H2O = alpha-D-mannose 1-phosphate + GMP + 2 H(+)</text>
        <dbReference type="Rhea" id="RHEA:27978"/>
        <dbReference type="ChEBI" id="CHEBI:15377"/>
        <dbReference type="ChEBI" id="CHEBI:15378"/>
        <dbReference type="ChEBI" id="CHEBI:57527"/>
        <dbReference type="ChEBI" id="CHEBI:58115"/>
        <dbReference type="ChEBI" id="CHEBI:58409"/>
    </reaction>
</comment>